<keyword evidence="4" id="KW-1185">Reference proteome</keyword>
<evidence type="ECO:0000313" key="4">
    <source>
        <dbReference type="Proteomes" id="UP000298030"/>
    </source>
</evidence>
<evidence type="ECO:0000259" key="2">
    <source>
        <dbReference type="Pfam" id="PF20151"/>
    </source>
</evidence>
<dbReference type="EMBL" id="QPFP01000156">
    <property type="protein sequence ID" value="TEB20082.1"/>
    <property type="molecule type" value="Genomic_DNA"/>
</dbReference>
<evidence type="ECO:0000313" key="3">
    <source>
        <dbReference type="EMBL" id="TEB20082.1"/>
    </source>
</evidence>
<evidence type="ECO:0000256" key="1">
    <source>
        <dbReference type="SAM" id="Phobius"/>
    </source>
</evidence>
<dbReference type="OrthoDB" id="3035007at2759"/>
<reference evidence="3 4" key="1">
    <citation type="journal article" date="2019" name="Nat. Ecol. Evol.">
        <title>Megaphylogeny resolves global patterns of mushroom evolution.</title>
        <authorList>
            <person name="Varga T."/>
            <person name="Krizsan K."/>
            <person name="Foldi C."/>
            <person name="Dima B."/>
            <person name="Sanchez-Garcia M."/>
            <person name="Sanchez-Ramirez S."/>
            <person name="Szollosi G.J."/>
            <person name="Szarkandi J.G."/>
            <person name="Papp V."/>
            <person name="Albert L."/>
            <person name="Andreopoulos W."/>
            <person name="Angelini C."/>
            <person name="Antonin V."/>
            <person name="Barry K.W."/>
            <person name="Bougher N.L."/>
            <person name="Buchanan P."/>
            <person name="Buyck B."/>
            <person name="Bense V."/>
            <person name="Catcheside P."/>
            <person name="Chovatia M."/>
            <person name="Cooper J."/>
            <person name="Damon W."/>
            <person name="Desjardin D."/>
            <person name="Finy P."/>
            <person name="Geml J."/>
            <person name="Haridas S."/>
            <person name="Hughes K."/>
            <person name="Justo A."/>
            <person name="Karasinski D."/>
            <person name="Kautmanova I."/>
            <person name="Kiss B."/>
            <person name="Kocsube S."/>
            <person name="Kotiranta H."/>
            <person name="LaButti K.M."/>
            <person name="Lechner B.E."/>
            <person name="Liimatainen K."/>
            <person name="Lipzen A."/>
            <person name="Lukacs Z."/>
            <person name="Mihaltcheva S."/>
            <person name="Morgado L.N."/>
            <person name="Niskanen T."/>
            <person name="Noordeloos M.E."/>
            <person name="Ohm R.A."/>
            <person name="Ortiz-Santana B."/>
            <person name="Ovrebo C."/>
            <person name="Racz N."/>
            <person name="Riley R."/>
            <person name="Savchenko A."/>
            <person name="Shiryaev A."/>
            <person name="Soop K."/>
            <person name="Spirin V."/>
            <person name="Szebenyi C."/>
            <person name="Tomsovsky M."/>
            <person name="Tulloss R.E."/>
            <person name="Uehling J."/>
            <person name="Grigoriev I.V."/>
            <person name="Vagvolgyi C."/>
            <person name="Papp T."/>
            <person name="Martin F.M."/>
            <person name="Miettinen O."/>
            <person name="Hibbett D.S."/>
            <person name="Nagy L.G."/>
        </authorList>
    </citation>
    <scope>NUCLEOTIDE SEQUENCE [LARGE SCALE GENOMIC DNA]</scope>
    <source>
        <strain evidence="3 4">FP101781</strain>
    </source>
</reference>
<comment type="caution">
    <text evidence="3">The sequence shown here is derived from an EMBL/GenBank/DDBJ whole genome shotgun (WGS) entry which is preliminary data.</text>
</comment>
<keyword evidence="1" id="KW-0472">Membrane</keyword>
<keyword evidence="1" id="KW-1133">Transmembrane helix</keyword>
<name>A0A4Y7SE57_COPMI</name>
<keyword evidence="1" id="KW-0812">Transmembrane</keyword>
<accession>A0A4Y7SE57</accession>
<dbReference type="Pfam" id="PF20151">
    <property type="entry name" value="DUF6533"/>
    <property type="match status" value="1"/>
</dbReference>
<proteinExistence type="predicted"/>
<dbReference type="AlphaFoldDB" id="A0A4Y7SE57"/>
<feature type="transmembrane region" description="Helical" evidence="1">
    <location>
        <begin position="184"/>
        <end position="206"/>
    </location>
</feature>
<sequence length="211" mass="23752">MPQSGLTSAIHARLKGVGPPVGLRSDYRSNKESSVAFPSYGLTGRSYTQVSGTTAFRKVTSSVPRLRICENIYLEMPQHRQITAMVPMYQAWQVLQFTQLAAFTALFYHYALTFDDEVFQIWPQPTWKMGKVLFLATRYTAIVYMIHLLLCEANISVPACEALGMTMNVAGMFSRLFAEGTLWLCLYALLGGKPGYFYILVITFLARGDHH</sequence>
<dbReference type="Proteomes" id="UP000298030">
    <property type="component" value="Unassembled WGS sequence"/>
</dbReference>
<protein>
    <recommendedName>
        <fullName evidence="2">DUF6533 domain-containing protein</fullName>
    </recommendedName>
</protein>
<gene>
    <name evidence="3" type="ORF">FA13DRAFT_1820434</name>
</gene>
<dbReference type="InterPro" id="IPR045340">
    <property type="entry name" value="DUF6533"/>
</dbReference>
<organism evidence="3 4">
    <name type="scientific">Coprinellus micaceus</name>
    <name type="common">Glistening ink-cap mushroom</name>
    <name type="synonym">Coprinus micaceus</name>
    <dbReference type="NCBI Taxonomy" id="71717"/>
    <lineage>
        <taxon>Eukaryota</taxon>
        <taxon>Fungi</taxon>
        <taxon>Dikarya</taxon>
        <taxon>Basidiomycota</taxon>
        <taxon>Agaricomycotina</taxon>
        <taxon>Agaricomycetes</taxon>
        <taxon>Agaricomycetidae</taxon>
        <taxon>Agaricales</taxon>
        <taxon>Agaricineae</taxon>
        <taxon>Psathyrellaceae</taxon>
        <taxon>Coprinellus</taxon>
    </lineage>
</organism>
<feature type="domain" description="DUF6533" evidence="2">
    <location>
        <begin position="98"/>
        <end position="143"/>
    </location>
</feature>